<dbReference type="InterPro" id="IPR013154">
    <property type="entry name" value="ADH-like_N"/>
</dbReference>
<sequence>MKAVYIEAYGGHEQLKYGELPNPIVGPKDVLIRAHAASVNPVDWKIREGYLQSRLQYQFPLILGWDVSGVVERIGDHVTRFKPGDAVFSRPATDRNGTYAELVAVDESLVALKPKNITFEEAASIPLAGLTAWDALHEIAHVSAGQKVLVHAGAGGVGIYAIQLAKAFGARVLTTTSTANVQFVQAYGTDEVIDYTMEDFAQVASACDVVFDTIGGAVQEKSFGVIAPGGILVSIVSPPDEAKAKAAGIRTGYFFLQPDGEKLARLGQLVEEGKLRPVVGAVFPLEQTAKAHALSESHHARGKIVLRFDRVEWSSAARSVS</sequence>
<reference evidence="3" key="1">
    <citation type="submission" date="2022-08" db="EMBL/GenBank/DDBJ databases">
        <title>Alicyclobacillus fastidiosus DSM 17978, complete genome.</title>
        <authorList>
            <person name="Wang Q."/>
            <person name="Cai R."/>
            <person name="Wang Z."/>
        </authorList>
    </citation>
    <scope>NUCLEOTIDE SEQUENCE</scope>
    <source>
        <strain evidence="3">DSM 17978</strain>
    </source>
</reference>
<dbReference type="InterPro" id="IPR036291">
    <property type="entry name" value="NAD(P)-bd_dom_sf"/>
</dbReference>
<proteinExistence type="predicted"/>
<dbReference type="EMBL" id="CP104067">
    <property type="protein sequence ID" value="WAH40740.1"/>
    <property type="molecule type" value="Genomic_DNA"/>
</dbReference>
<dbReference type="SUPFAM" id="SSF50129">
    <property type="entry name" value="GroES-like"/>
    <property type="match status" value="1"/>
</dbReference>
<feature type="domain" description="Enoyl reductase (ER)" evidence="2">
    <location>
        <begin position="10"/>
        <end position="306"/>
    </location>
</feature>
<dbReference type="Gene3D" id="3.40.50.720">
    <property type="entry name" value="NAD(P)-binding Rossmann-like Domain"/>
    <property type="match status" value="1"/>
</dbReference>
<dbReference type="PANTHER" id="PTHR11695:SF294">
    <property type="entry name" value="RETICULON-4-INTERACTING PROTEIN 1, MITOCHONDRIAL"/>
    <property type="match status" value="1"/>
</dbReference>
<evidence type="ECO:0000313" key="4">
    <source>
        <dbReference type="Proteomes" id="UP001164761"/>
    </source>
</evidence>
<name>A0ABY6ZCW8_9BACL</name>
<dbReference type="SMART" id="SM00829">
    <property type="entry name" value="PKS_ER"/>
    <property type="match status" value="1"/>
</dbReference>
<protein>
    <submittedName>
        <fullName evidence="3">NADP-dependent oxidoreductase</fullName>
    </submittedName>
</protein>
<dbReference type="Proteomes" id="UP001164761">
    <property type="component" value="Chromosome"/>
</dbReference>
<accession>A0ABY6ZCW8</accession>
<dbReference type="SUPFAM" id="SSF51735">
    <property type="entry name" value="NAD(P)-binding Rossmann-fold domains"/>
    <property type="match status" value="1"/>
</dbReference>
<evidence type="ECO:0000256" key="1">
    <source>
        <dbReference type="ARBA" id="ARBA00023002"/>
    </source>
</evidence>
<dbReference type="InterPro" id="IPR050700">
    <property type="entry name" value="YIM1/Zinc_Alcohol_DH_Fams"/>
</dbReference>
<keyword evidence="4" id="KW-1185">Reference proteome</keyword>
<dbReference type="Pfam" id="PF08240">
    <property type="entry name" value="ADH_N"/>
    <property type="match status" value="1"/>
</dbReference>
<keyword evidence="1" id="KW-0560">Oxidoreductase</keyword>
<dbReference type="InterPro" id="IPR020843">
    <property type="entry name" value="ER"/>
</dbReference>
<dbReference type="Pfam" id="PF13602">
    <property type="entry name" value="ADH_zinc_N_2"/>
    <property type="match status" value="1"/>
</dbReference>
<dbReference type="PANTHER" id="PTHR11695">
    <property type="entry name" value="ALCOHOL DEHYDROGENASE RELATED"/>
    <property type="match status" value="1"/>
</dbReference>
<dbReference type="PROSITE" id="PS01162">
    <property type="entry name" value="QOR_ZETA_CRYSTAL"/>
    <property type="match status" value="1"/>
</dbReference>
<dbReference type="RefSeq" id="WP_268004635.1">
    <property type="nucleotide sequence ID" value="NZ_BSUT01000001.1"/>
</dbReference>
<dbReference type="CDD" id="cd05289">
    <property type="entry name" value="MDR_like_2"/>
    <property type="match status" value="1"/>
</dbReference>
<dbReference type="InterPro" id="IPR002364">
    <property type="entry name" value="Quin_OxRdtase/zeta-crystal_CS"/>
</dbReference>
<organism evidence="3 4">
    <name type="scientific">Alicyclobacillus fastidiosus</name>
    <dbReference type="NCBI Taxonomy" id="392011"/>
    <lineage>
        <taxon>Bacteria</taxon>
        <taxon>Bacillati</taxon>
        <taxon>Bacillota</taxon>
        <taxon>Bacilli</taxon>
        <taxon>Bacillales</taxon>
        <taxon>Alicyclobacillaceae</taxon>
        <taxon>Alicyclobacillus</taxon>
    </lineage>
</organism>
<dbReference type="Gene3D" id="3.90.180.10">
    <property type="entry name" value="Medium-chain alcohol dehydrogenases, catalytic domain"/>
    <property type="match status" value="1"/>
</dbReference>
<evidence type="ECO:0000313" key="3">
    <source>
        <dbReference type="EMBL" id="WAH40740.1"/>
    </source>
</evidence>
<gene>
    <name evidence="3" type="ORF">NZD89_20935</name>
</gene>
<dbReference type="InterPro" id="IPR011032">
    <property type="entry name" value="GroES-like_sf"/>
</dbReference>
<evidence type="ECO:0000259" key="2">
    <source>
        <dbReference type="SMART" id="SM00829"/>
    </source>
</evidence>